<dbReference type="InterPro" id="IPR020843">
    <property type="entry name" value="ER"/>
</dbReference>
<dbReference type="RefSeq" id="WP_069391608.1">
    <property type="nucleotide sequence ID" value="NZ_AP022594.1"/>
</dbReference>
<dbReference type="NCBIfam" id="TIGR02824">
    <property type="entry name" value="quinone_pig3"/>
    <property type="match status" value="1"/>
</dbReference>
<sequence length="340" mass="34673">MHAITLDGFGDPDVMAWTEVDDPGPPGPGEVTIDVVAAGVNRADVMQRQGFYPPPAGASETLGLEVSGVIAAVGAEVTGWSPGDAVCALLAGGGYAQRVTVAASQVLPVPAGVSVTAAAALPEAAATVWSNVMMAGGLQQGQTLLIHGGGSGIGTHAIQVARAIGAAVAVTAGSAAKLQRCRELGAQTLINYRDQDFPAVVNAEHGGADVILDIMGASYLAKNVEALAENGDLTIIGLQGGASAELDLGAMLFKRASLHVTNLRRRPERGSGSKGEIISELRDRLWPLIAEGAVGPVVGAEFPITEAAEAHRLLDSGETVGKVLLTIPDRAATDPSYRTR</sequence>
<dbReference type="GO" id="GO:0016651">
    <property type="term" value="F:oxidoreductase activity, acting on NAD(P)H"/>
    <property type="evidence" value="ECO:0007669"/>
    <property type="project" value="TreeGrafter"/>
</dbReference>
<dbReference type="SMART" id="SM00829">
    <property type="entry name" value="PKS_ER"/>
    <property type="match status" value="1"/>
</dbReference>
<dbReference type="CDD" id="cd05276">
    <property type="entry name" value="p53_inducible_oxidoreductase"/>
    <property type="match status" value="1"/>
</dbReference>
<dbReference type="Gene3D" id="3.90.180.10">
    <property type="entry name" value="Medium-chain alcohol dehydrogenases, catalytic domain"/>
    <property type="match status" value="1"/>
</dbReference>
<dbReference type="OrthoDB" id="9780520at2"/>
<evidence type="ECO:0000256" key="1">
    <source>
        <dbReference type="ARBA" id="ARBA00022857"/>
    </source>
</evidence>
<evidence type="ECO:0000313" key="4">
    <source>
        <dbReference type="Proteomes" id="UP000193577"/>
    </source>
</evidence>
<dbReference type="Proteomes" id="UP000193577">
    <property type="component" value="Unassembled WGS sequence"/>
</dbReference>
<evidence type="ECO:0000256" key="2">
    <source>
        <dbReference type="ARBA" id="ARBA00023002"/>
    </source>
</evidence>
<name>A0A7I7SAF9_9MYCO</name>
<dbReference type="PANTHER" id="PTHR48106:SF8">
    <property type="entry name" value="OS02G0805600 PROTEIN"/>
    <property type="match status" value="1"/>
</dbReference>
<reference evidence="3 4" key="1">
    <citation type="submission" date="2017-04" db="EMBL/GenBank/DDBJ databases">
        <title>The new phylogeny of genus Mycobacterium.</title>
        <authorList>
            <person name="Tortoli E."/>
            <person name="Trovato A."/>
            <person name="Cirillo D.M."/>
        </authorList>
    </citation>
    <scope>NUCLEOTIDE SEQUENCE [LARGE SCALE GENOMIC DNA]</scope>
    <source>
        <strain evidence="3 4">KCTC 19819</strain>
    </source>
</reference>
<dbReference type="SUPFAM" id="SSF51735">
    <property type="entry name" value="NAD(P)-binding Rossmann-fold domains"/>
    <property type="match status" value="1"/>
</dbReference>
<dbReference type="Gene3D" id="3.40.50.720">
    <property type="entry name" value="NAD(P)-binding Rossmann-like Domain"/>
    <property type="match status" value="1"/>
</dbReference>
<dbReference type="InterPro" id="IPR011032">
    <property type="entry name" value="GroES-like_sf"/>
</dbReference>
<dbReference type="InterPro" id="IPR013154">
    <property type="entry name" value="ADH-like_N"/>
</dbReference>
<dbReference type="GO" id="GO:0070402">
    <property type="term" value="F:NADPH binding"/>
    <property type="evidence" value="ECO:0007669"/>
    <property type="project" value="TreeGrafter"/>
</dbReference>
<dbReference type="SUPFAM" id="SSF50129">
    <property type="entry name" value="GroES-like"/>
    <property type="match status" value="1"/>
</dbReference>
<gene>
    <name evidence="3" type="ORF">B8W67_02315</name>
</gene>
<comment type="caution">
    <text evidence="3">The sequence shown here is derived from an EMBL/GenBank/DDBJ whole genome shotgun (WGS) entry which is preliminary data.</text>
</comment>
<dbReference type="Pfam" id="PF08240">
    <property type="entry name" value="ADH_N"/>
    <property type="match status" value="1"/>
</dbReference>
<organism evidence="3 4">
    <name type="scientific">Mycolicibacillus koreensis</name>
    <dbReference type="NCBI Taxonomy" id="1069220"/>
    <lineage>
        <taxon>Bacteria</taxon>
        <taxon>Bacillati</taxon>
        <taxon>Actinomycetota</taxon>
        <taxon>Actinomycetes</taxon>
        <taxon>Mycobacteriales</taxon>
        <taxon>Mycobacteriaceae</taxon>
        <taxon>Mycolicibacillus</taxon>
    </lineage>
</organism>
<keyword evidence="2" id="KW-0560">Oxidoreductase</keyword>
<keyword evidence="4" id="KW-1185">Reference proteome</keyword>
<dbReference type="EMBL" id="NCXO01000003">
    <property type="protein sequence ID" value="OSC35636.1"/>
    <property type="molecule type" value="Genomic_DNA"/>
</dbReference>
<dbReference type="AlphaFoldDB" id="A0A7I7SAF9"/>
<proteinExistence type="predicted"/>
<accession>A0A7I7SAF9</accession>
<dbReference type="PANTHER" id="PTHR48106">
    <property type="entry name" value="QUINONE OXIDOREDUCTASE PIG3-RELATED"/>
    <property type="match status" value="1"/>
</dbReference>
<keyword evidence="1" id="KW-0521">NADP</keyword>
<protein>
    <submittedName>
        <fullName evidence="3">NAD(P)H-quinone oxidoreductase</fullName>
    </submittedName>
</protein>
<dbReference type="InterPro" id="IPR036291">
    <property type="entry name" value="NAD(P)-bd_dom_sf"/>
</dbReference>
<dbReference type="Pfam" id="PF00107">
    <property type="entry name" value="ADH_zinc_N"/>
    <property type="match status" value="1"/>
</dbReference>
<dbReference type="InterPro" id="IPR014189">
    <property type="entry name" value="Quinone_OxRdtase_PIG3"/>
</dbReference>
<evidence type="ECO:0000313" key="3">
    <source>
        <dbReference type="EMBL" id="OSC35636.1"/>
    </source>
</evidence>
<dbReference type="InterPro" id="IPR013149">
    <property type="entry name" value="ADH-like_C"/>
</dbReference>